<evidence type="ECO:0000313" key="1">
    <source>
        <dbReference type="EMBL" id="MFC3933004.1"/>
    </source>
</evidence>
<reference evidence="2" key="1">
    <citation type="journal article" date="2019" name="Int. J. Syst. Evol. Microbiol.">
        <title>The Global Catalogue of Microorganisms (GCM) 10K type strain sequencing project: providing services to taxonomists for standard genome sequencing and annotation.</title>
        <authorList>
            <consortium name="The Broad Institute Genomics Platform"/>
            <consortium name="The Broad Institute Genome Sequencing Center for Infectious Disease"/>
            <person name="Wu L."/>
            <person name="Ma J."/>
        </authorList>
    </citation>
    <scope>NUCLEOTIDE SEQUENCE [LARGE SCALE GENOMIC DNA]</scope>
    <source>
        <strain evidence="2">CCUG 58728</strain>
    </source>
</reference>
<accession>A0ABV8D3A9</accession>
<name>A0ABV8D3A9_9STRE</name>
<dbReference type="EMBL" id="JBHSAC010000095">
    <property type="protein sequence ID" value="MFC3933004.1"/>
    <property type="molecule type" value="Genomic_DNA"/>
</dbReference>
<dbReference type="RefSeq" id="WP_380432816.1">
    <property type="nucleotide sequence ID" value="NZ_JBHSAC010000095.1"/>
</dbReference>
<evidence type="ECO:0000313" key="2">
    <source>
        <dbReference type="Proteomes" id="UP001595901"/>
    </source>
</evidence>
<protein>
    <submittedName>
        <fullName evidence="1">Uncharacterized protein</fullName>
    </submittedName>
</protein>
<gene>
    <name evidence="1" type="ORF">ACFOSE_09680</name>
</gene>
<proteinExistence type="predicted"/>
<comment type="caution">
    <text evidence="1">The sequence shown here is derived from an EMBL/GenBank/DDBJ whole genome shotgun (WGS) entry which is preliminary data.</text>
</comment>
<sequence>MGKKGTSDNLTSGNLEDVEKELEKENIRLLAAQYKLKPKSIKKTYDSKIETAASETKESLKTIAGELDTDIKGQFSKMIQQAIKDKASGYDNL</sequence>
<dbReference type="Proteomes" id="UP001595901">
    <property type="component" value="Unassembled WGS sequence"/>
</dbReference>
<organism evidence="1 2">
    <name type="scientific">Streptococcus dentapri</name>
    <dbReference type="NCBI Taxonomy" id="573564"/>
    <lineage>
        <taxon>Bacteria</taxon>
        <taxon>Bacillati</taxon>
        <taxon>Bacillota</taxon>
        <taxon>Bacilli</taxon>
        <taxon>Lactobacillales</taxon>
        <taxon>Streptococcaceae</taxon>
        <taxon>Streptococcus</taxon>
    </lineage>
</organism>
<keyword evidence="2" id="KW-1185">Reference proteome</keyword>